<evidence type="ECO:0000313" key="3">
    <source>
        <dbReference type="Proteomes" id="UP000184171"/>
    </source>
</evidence>
<reference evidence="2 3" key="1">
    <citation type="submission" date="2016-11" db="EMBL/GenBank/DDBJ databases">
        <authorList>
            <person name="Jaros S."/>
            <person name="Januszkiewicz K."/>
            <person name="Wedrychowicz H."/>
        </authorList>
    </citation>
    <scope>NUCLEOTIDE SEQUENCE [LARGE SCALE GENOMIC DNA]</scope>
    <source>
        <strain evidence="2 3">DSM 5091</strain>
    </source>
</reference>
<keyword evidence="2" id="KW-0378">Hydrolase</keyword>
<dbReference type="InterPro" id="IPR000073">
    <property type="entry name" value="AB_hydrolase_1"/>
</dbReference>
<dbReference type="AlphaFoldDB" id="A0A1M6ESU3"/>
<dbReference type="Proteomes" id="UP000184171">
    <property type="component" value="Unassembled WGS sequence"/>
</dbReference>
<organism evidence="2 3">
    <name type="scientific">Malonomonas rubra DSM 5091</name>
    <dbReference type="NCBI Taxonomy" id="1122189"/>
    <lineage>
        <taxon>Bacteria</taxon>
        <taxon>Pseudomonadati</taxon>
        <taxon>Thermodesulfobacteriota</taxon>
        <taxon>Desulfuromonadia</taxon>
        <taxon>Desulfuromonadales</taxon>
        <taxon>Geopsychrobacteraceae</taxon>
        <taxon>Malonomonas</taxon>
    </lineage>
</organism>
<dbReference type="EMBL" id="FQZT01000003">
    <property type="protein sequence ID" value="SHI88594.1"/>
    <property type="molecule type" value="Genomic_DNA"/>
</dbReference>
<dbReference type="GO" id="GO:0016787">
    <property type="term" value="F:hydrolase activity"/>
    <property type="evidence" value="ECO:0007669"/>
    <property type="project" value="UniProtKB-KW"/>
</dbReference>
<name>A0A1M6ESU3_MALRU</name>
<evidence type="ECO:0000313" key="2">
    <source>
        <dbReference type="EMBL" id="SHI88594.1"/>
    </source>
</evidence>
<proteinExistence type="predicted"/>
<sequence length="159" mass="17248">MQLVFLHGLESGPHGAKFQALKKHFGAVISPDCSGISDPWQRLQIIRETLAEQPGPFLLIGSSMGGLMALLLQREIPRQVAGMLLCAPALHRPAGEGLTSAGLPPSLIIHGRQDDVVPIEASRNFGLPLLEVDDDHSLRDSLPLIIAETEKLKQILEQE</sequence>
<protein>
    <submittedName>
        <fullName evidence="2">Alpha/beta hydrolase family protein</fullName>
    </submittedName>
</protein>
<gene>
    <name evidence="2" type="ORF">SAMN02745165_01020</name>
</gene>
<dbReference type="RefSeq" id="WP_072906351.1">
    <property type="nucleotide sequence ID" value="NZ_FQZT01000003.1"/>
</dbReference>
<dbReference type="InterPro" id="IPR029058">
    <property type="entry name" value="AB_hydrolase_fold"/>
</dbReference>
<evidence type="ECO:0000259" key="1">
    <source>
        <dbReference type="Pfam" id="PF12697"/>
    </source>
</evidence>
<accession>A0A1M6ESU3</accession>
<dbReference type="STRING" id="1122189.SAMN02745165_01020"/>
<dbReference type="Gene3D" id="3.40.50.1820">
    <property type="entry name" value="alpha/beta hydrolase"/>
    <property type="match status" value="1"/>
</dbReference>
<feature type="domain" description="AB hydrolase-1" evidence="1">
    <location>
        <begin position="3"/>
        <end position="103"/>
    </location>
</feature>
<dbReference type="SUPFAM" id="SSF53474">
    <property type="entry name" value="alpha/beta-Hydrolases"/>
    <property type="match status" value="1"/>
</dbReference>
<dbReference type="Pfam" id="PF12697">
    <property type="entry name" value="Abhydrolase_6"/>
    <property type="match status" value="1"/>
</dbReference>
<dbReference type="OrthoDB" id="8903860at2"/>
<keyword evidence="3" id="KW-1185">Reference proteome</keyword>